<comment type="subunit">
    <text evidence="13">Homodimer.</text>
</comment>
<dbReference type="GO" id="GO:0006633">
    <property type="term" value="P:fatty acid biosynthetic process"/>
    <property type="evidence" value="ECO:0007669"/>
    <property type="project" value="UniProtKB-UniRule"/>
</dbReference>
<dbReference type="RefSeq" id="WP_020887159.1">
    <property type="nucleotide sequence ID" value="NZ_ATHI01000026.1"/>
</dbReference>
<evidence type="ECO:0000256" key="12">
    <source>
        <dbReference type="ARBA" id="ARBA00051096"/>
    </source>
</evidence>
<accession>S7UGR7</accession>
<dbReference type="GO" id="GO:0005737">
    <property type="term" value="C:cytoplasm"/>
    <property type="evidence" value="ECO:0007669"/>
    <property type="project" value="UniProtKB-SubCell"/>
</dbReference>
<feature type="domain" description="Beta-ketoacyl-[acyl-carrier-protein] synthase III C-terminal" evidence="14">
    <location>
        <begin position="243"/>
        <end position="331"/>
    </location>
</feature>
<dbReference type="HAMAP" id="MF_01815">
    <property type="entry name" value="FabH"/>
    <property type="match status" value="1"/>
</dbReference>
<dbReference type="OrthoDB" id="9815506at2"/>
<comment type="domain">
    <text evidence="13">The last Arg residue of the ACP-binding site is essential for the weak association between ACP/AcpP and FabH.</text>
</comment>
<evidence type="ECO:0000313" key="16">
    <source>
        <dbReference type="EMBL" id="EPR33024.1"/>
    </source>
</evidence>
<keyword evidence="17" id="KW-1185">Reference proteome</keyword>
<dbReference type="PATRIC" id="fig|1121439.3.peg.1817"/>
<evidence type="ECO:0000256" key="4">
    <source>
        <dbReference type="ARBA" id="ARBA00022490"/>
    </source>
</evidence>
<keyword evidence="4 13" id="KW-0963">Cytoplasm</keyword>
<keyword evidence="10 13" id="KW-0511">Multifunctional enzyme</keyword>
<comment type="subcellular location">
    <subcellularLocation>
        <location evidence="13">Cytoplasm</location>
    </subcellularLocation>
</comment>
<dbReference type="NCBIfam" id="TIGR00747">
    <property type="entry name" value="fabH"/>
    <property type="match status" value="1"/>
</dbReference>
<keyword evidence="8 13" id="KW-0443">Lipid metabolism</keyword>
<dbReference type="EMBL" id="ATHI01000026">
    <property type="protein sequence ID" value="EPR33024.1"/>
    <property type="molecule type" value="Genomic_DNA"/>
</dbReference>
<evidence type="ECO:0000256" key="8">
    <source>
        <dbReference type="ARBA" id="ARBA00023098"/>
    </source>
</evidence>
<comment type="pathway">
    <text evidence="1 13">Lipid metabolism; fatty acid biosynthesis.</text>
</comment>
<dbReference type="InterPro" id="IPR016039">
    <property type="entry name" value="Thiolase-like"/>
</dbReference>
<feature type="region of interest" description="ACP-binding" evidence="13">
    <location>
        <begin position="260"/>
        <end position="264"/>
    </location>
</feature>
<dbReference type="PANTHER" id="PTHR34069:SF2">
    <property type="entry name" value="BETA-KETOACYL-[ACYL-CARRIER-PROTEIN] SYNTHASE III"/>
    <property type="match status" value="1"/>
</dbReference>
<feature type="active site" evidence="13">
    <location>
        <position position="259"/>
    </location>
</feature>
<keyword evidence="7 13" id="KW-0276">Fatty acid metabolism</keyword>
<evidence type="ECO:0000256" key="9">
    <source>
        <dbReference type="ARBA" id="ARBA00023160"/>
    </source>
</evidence>
<dbReference type="PANTHER" id="PTHR34069">
    <property type="entry name" value="3-OXOACYL-[ACYL-CARRIER-PROTEIN] SYNTHASE 3"/>
    <property type="match status" value="1"/>
</dbReference>
<reference evidence="16 17" key="1">
    <citation type="journal article" date="2013" name="Genome Announc.">
        <title>Draft genome sequences for three mercury-methylating, sulfate-reducing bacteria.</title>
        <authorList>
            <person name="Brown S.D."/>
            <person name="Hurt R.A.Jr."/>
            <person name="Gilmour C.C."/>
            <person name="Elias D.A."/>
        </authorList>
    </citation>
    <scope>NUCLEOTIDE SEQUENCE [LARGE SCALE GENOMIC DNA]</scope>
    <source>
        <strain evidence="16 17">DSM 16529</strain>
    </source>
</reference>
<dbReference type="Pfam" id="PF08545">
    <property type="entry name" value="ACP_syn_III"/>
    <property type="match status" value="1"/>
</dbReference>
<evidence type="ECO:0000256" key="11">
    <source>
        <dbReference type="ARBA" id="ARBA00023315"/>
    </source>
</evidence>
<name>S7UGR7_9BACT</name>
<evidence type="ECO:0000259" key="15">
    <source>
        <dbReference type="Pfam" id="PF08545"/>
    </source>
</evidence>
<gene>
    <name evidence="13" type="primary">fabH</name>
    <name evidence="16" type="ORF">dsat_0465</name>
</gene>
<comment type="function">
    <text evidence="13">Catalyzes the condensation reaction of fatty acid synthesis by the addition to an acyl acceptor of two carbons from malonyl-ACP. Catalyzes the first condensation reaction which initiates fatty acid synthesis and may therefore play a role in governing the total rate of fatty acid production. Possesses both acetoacetyl-ACP synthase and acetyl transacylase activities. Its substrate specificity determines the biosynthesis of branched-chain and/or straight-chain of fatty acids.</text>
</comment>
<evidence type="ECO:0000256" key="7">
    <source>
        <dbReference type="ARBA" id="ARBA00022832"/>
    </source>
</evidence>
<dbReference type="InterPro" id="IPR013747">
    <property type="entry name" value="ACP_syn_III_C"/>
</dbReference>
<dbReference type="InterPro" id="IPR013751">
    <property type="entry name" value="ACP_syn_III_N"/>
</dbReference>
<evidence type="ECO:0000256" key="2">
    <source>
        <dbReference type="ARBA" id="ARBA00008642"/>
    </source>
</evidence>
<feature type="active site" evidence="13">
    <location>
        <position position="116"/>
    </location>
</feature>
<keyword evidence="5 13" id="KW-0444">Lipid biosynthesis</keyword>
<dbReference type="CDD" id="cd00830">
    <property type="entry name" value="KAS_III"/>
    <property type="match status" value="1"/>
</dbReference>
<dbReference type="Gene3D" id="3.40.47.10">
    <property type="match status" value="1"/>
</dbReference>
<keyword evidence="11 13" id="KW-0012">Acyltransferase</keyword>
<dbReference type="SUPFAM" id="SSF53901">
    <property type="entry name" value="Thiolase-like"/>
    <property type="match status" value="1"/>
</dbReference>
<evidence type="ECO:0000256" key="1">
    <source>
        <dbReference type="ARBA" id="ARBA00005194"/>
    </source>
</evidence>
<organism evidence="16 17">
    <name type="scientific">Alkalidesulfovibrio alkalitolerans DSM 16529</name>
    <dbReference type="NCBI Taxonomy" id="1121439"/>
    <lineage>
        <taxon>Bacteria</taxon>
        <taxon>Pseudomonadati</taxon>
        <taxon>Thermodesulfobacteriota</taxon>
        <taxon>Desulfovibrionia</taxon>
        <taxon>Desulfovibrionales</taxon>
        <taxon>Desulfovibrionaceae</taxon>
        <taxon>Alkalidesulfovibrio</taxon>
    </lineage>
</organism>
<dbReference type="AlphaFoldDB" id="S7UGR7"/>
<dbReference type="UniPathway" id="UPA00094"/>
<dbReference type="eggNOG" id="COG0332">
    <property type="taxonomic scope" value="Bacteria"/>
</dbReference>
<keyword evidence="6 13" id="KW-0808">Transferase</keyword>
<feature type="active site" evidence="13">
    <location>
        <position position="289"/>
    </location>
</feature>
<dbReference type="GO" id="GO:0033818">
    <property type="term" value="F:beta-ketoacyl-acyl-carrier-protein synthase III activity"/>
    <property type="evidence" value="ECO:0007669"/>
    <property type="project" value="UniProtKB-UniRule"/>
</dbReference>
<keyword evidence="9 13" id="KW-0275">Fatty acid biosynthesis</keyword>
<evidence type="ECO:0000256" key="5">
    <source>
        <dbReference type="ARBA" id="ARBA00022516"/>
    </source>
</evidence>
<evidence type="ECO:0000256" key="10">
    <source>
        <dbReference type="ARBA" id="ARBA00023268"/>
    </source>
</evidence>
<evidence type="ECO:0000313" key="17">
    <source>
        <dbReference type="Proteomes" id="UP000014975"/>
    </source>
</evidence>
<evidence type="ECO:0000256" key="3">
    <source>
        <dbReference type="ARBA" id="ARBA00012333"/>
    </source>
</evidence>
<dbReference type="STRING" id="1121439.dsat_0465"/>
<sequence length="332" mass="34905">MNTLSHARIRGTGFYVPERILTNADLEKIVETSDEWITTRTGIKERHIVAKGQAASDLALEAAKAALADAGLAPEDLTHLIVSTVTPDSFTPACSCILQHKLGISGRVAMDMNAACSGFLYGLEQVRAIIALKPESVVLLVGAEVLTSRTNWEDRATCVLFGDGAGAVVVTGSADAADSGRILDTLLYSDGAGADLLMITGGASSEPYAMGHVVGPSHFIRMQGQDVFKLAVRSMESVSREILERNGLSIDDVALLIPHQANNRIIEAVGKKLGLSGERVYVNVDRYGNTSAASVPIALAEARASGRLPAGSLALLTAFGGGFTWGAALVRF</sequence>
<dbReference type="GO" id="GO:0044550">
    <property type="term" value="P:secondary metabolite biosynthetic process"/>
    <property type="evidence" value="ECO:0007669"/>
    <property type="project" value="TreeGrafter"/>
</dbReference>
<dbReference type="InterPro" id="IPR004655">
    <property type="entry name" value="FabH"/>
</dbReference>
<evidence type="ECO:0000256" key="13">
    <source>
        <dbReference type="HAMAP-Rule" id="MF_01815"/>
    </source>
</evidence>
<dbReference type="EC" id="2.3.1.180" evidence="3 13"/>
<dbReference type="GO" id="GO:0004315">
    <property type="term" value="F:3-oxoacyl-[acyl-carrier-protein] synthase activity"/>
    <property type="evidence" value="ECO:0007669"/>
    <property type="project" value="InterPro"/>
</dbReference>
<comment type="similarity">
    <text evidence="2 13">Belongs to the thiolase-like superfamily. FabH family.</text>
</comment>
<evidence type="ECO:0000259" key="14">
    <source>
        <dbReference type="Pfam" id="PF08541"/>
    </source>
</evidence>
<dbReference type="FunFam" id="3.40.47.10:FF:000004">
    <property type="entry name" value="3-oxoacyl-[acyl-carrier-protein] synthase 3"/>
    <property type="match status" value="1"/>
</dbReference>
<comment type="caution">
    <text evidence="16">The sequence shown here is derived from an EMBL/GenBank/DDBJ whole genome shotgun (WGS) entry which is preliminary data.</text>
</comment>
<dbReference type="Proteomes" id="UP000014975">
    <property type="component" value="Unassembled WGS sequence"/>
</dbReference>
<feature type="domain" description="Beta-ketoacyl-[acyl-carrier-protein] synthase III N-terminal" evidence="15">
    <location>
        <begin position="110"/>
        <end position="191"/>
    </location>
</feature>
<dbReference type="NCBIfam" id="NF006829">
    <property type="entry name" value="PRK09352.1"/>
    <property type="match status" value="1"/>
</dbReference>
<evidence type="ECO:0000256" key="6">
    <source>
        <dbReference type="ARBA" id="ARBA00022679"/>
    </source>
</evidence>
<dbReference type="Pfam" id="PF08541">
    <property type="entry name" value="ACP_syn_III_C"/>
    <property type="match status" value="1"/>
</dbReference>
<comment type="catalytic activity">
    <reaction evidence="12">
        <text>malonyl-[ACP] + acetyl-CoA + H(+) = 3-oxobutanoyl-[ACP] + CO2 + CoA</text>
        <dbReference type="Rhea" id="RHEA:12080"/>
        <dbReference type="Rhea" id="RHEA-COMP:9623"/>
        <dbReference type="Rhea" id="RHEA-COMP:9625"/>
        <dbReference type="ChEBI" id="CHEBI:15378"/>
        <dbReference type="ChEBI" id="CHEBI:16526"/>
        <dbReference type="ChEBI" id="CHEBI:57287"/>
        <dbReference type="ChEBI" id="CHEBI:57288"/>
        <dbReference type="ChEBI" id="CHEBI:78449"/>
        <dbReference type="ChEBI" id="CHEBI:78450"/>
        <dbReference type="EC" id="2.3.1.180"/>
    </reaction>
    <physiologicalReaction direction="left-to-right" evidence="12">
        <dbReference type="Rhea" id="RHEA:12081"/>
    </physiologicalReaction>
</comment>
<protein>
    <recommendedName>
        <fullName evidence="3 13">Beta-ketoacyl-[acyl-carrier-protein] synthase III</fullName>
        <shortName evidence="13">Beta-ketoacyl-ACP synthase III</shortName>
        <shortName evidence="13">KAS III</shortName>
        <ecNumber evidence="3 13">2.3.1.180</ecNumber>
    </recommendedName>
    <alternativeName>
        <fullName evidence="13">3-oxoacyl-[acyl-carrier-protein] synthase 3</fullName>
    </alternativeName>
    <alternativeName>
        <fullName evidence="13">3-oxoacyl-[acyl-carrier-protein] synthase III</fullName>
    </alternativeName>
</protein>
<proteinExistence type="inferred from homology"/>